<dbReference type="VEuPathDB" id="FungiDB:H257_09184"/>
<gene>
    <name evidence="1" type="ORF">H257_09184</name>
</gene>
<reference evidence="1" key="1">
    <citation type="submission" date="2013-12" db="EMBL/GenBank/DDBJ databases">
        <title>The Genome Sequence of Aphanomyces astaci APO3.</title>
        <authorList>
            <consortium name="The Broad Institute Genomics Platform"/>
            <person name="Russ C."/>
            <person name="Tyler B."/>
            <person name="van West P."/>
            <person name="Dieguez-Uribeondo J."/>
            <person name="Young S.K."/>
            <person name="Zeng Q."/>
            <person name="Gargeya S."/>
            <person name="Fitzgerald M."/>
            <person name="Abouelleil A."/>
            <person name="Alvarado L."/>
            <person name="Chapman S.B."/>
            <person name="Gainer-Dewar J."/>
            <person name="Goldberg J."/>
            <person name="Griggs A."/>
            <person name="Gujja S."/>
            <person name="Hansen M."/>
            <person name="Howarth C."/>
            <person name="Imamovic A."/>
            <person name="Ireland A."/>
            <person name="Larimer J."/>
            <person name="McCowan C."/>
            <person name="Murphy C."/>
            <person name="Pearson M."/>
            <person name="Poon T.W."/>
            <person name="Priest M."/>
            <person name="Roberts A."/>
            <person name="Saif S."/>
            <person name="Shea T."/>
            <person name="Sykes S."/>
            <person name="Wortman J."/>
            <person name="Nusbaum C."/>
            <person name="Birren B."/>
        </authorList>
    </citation>
    <scope>NUCLEOTIDE SEQUENCE [LARGE SCALE GENOMIC DNA]</scope>
    <source>
        <strain evidence="1">APO3</strain>
    </source>
</reference>
<dbReference type="GeneID" id="20811180"/>
<name>W4GCB4_APHAT</name>
<dbReference type="AlphaFoldDB" id="W4GCB4"/>
<dbReference type="RefSeq" id="XP_009833621.1">
    <property type="nucleotide sequence ID" value="XM_009835319.1"/>
</dbReference>
<organism evidence="1">
    <name type="scientific">Aphanomyces astaci</name>
    <name type="common">Crayfish plague agent</name>
    <dbReference type="NCBI Taxonomy" id="112090"/>
    <lineage>
        <taxon>Eukaryota</taxon>
        <taxon>Sar</taxon>
        <taxon>Stramenopiles</taxon>
        <taxon>Oomycota</taxon>
        <taxon>Saprolegniomycetes</taxon>
        <taxon>Saprolegniales</taxon>
        <taxon>Verrucalvaceae</taxon>
        <taxon>Aphanomyces</taxon>
    </lineage>
</organism>
<proteinExistence type="predicted"/>
<protein>
    <submittedName>
        <fullName evidence="1">Uncharacterized protein</fullName>
    </submittedName>
</protein>
<accession>W4GCB4</accession>
<evidence type="ECO:0000313" key="1">
    <source>
        <dbReference type="EMBL" id="ETV76709.1"/>
    </source>
</evidence>
<sequence length="239" mass="26244">MLETVMTLLRQGGLELVRAPSFSPATLVVDCTFTGNVDTSTLRVHMVDAFRTQLVTYTMQTLRAVQPLIHQDEACVLVATQWTNLTALRSNPSGGSEPSVEPTYAMQLGSHPTLERVDVVEAVCNAVEWTVRTQNGTIYDVFGMQGVYFGRGTDDLTMSLPGHTMQFMWARDHASAMDRLTTMTILHQTTISHSFAWIQALVVVGSQLGGDCYCRGQSSPSHWRCRVAAGVPRCPAYVG</sequence>
<dbReference type="EMBL" id="KI913135">
    <property type="protein sequence ID" value="ETV76709.1"/>
    <property type="molecule type" value="Genomic_DNA"/>
</dbReference>